<dbReference type="GO" id="GO:0006865">
    <property type="term" value="P:amino acid transport"/>
    <property type="evidence" value="ECO:0007669"/>
    <property type="project" value="InterPro"/>
</dbReference>
<protein>
    <submittedName>
        <fullName evidence="7">LysE family transporter</fullName>
    </submittedName>
</protein>
<dbReference type="KEGG" id="ifn:GM661_12080"/>
<evidence type="ECO:0000256" key="5">
    <source>
        <dbReference type="ARBA" id="ARBA00023136"/>
    </source>
</evidence>
<keyword evidence="3 6" id="KW-0812">Transmembrane</keyword>
<sequence length="211" mass="23548">MVALFLKSLIIGYSGAVMPGSMLTYTVDRSIRHGSKTGFFLSIGHALLELVLLILIFIGVGKYLATDLARLIIGLIGGIVLVYLGFEMLRDVYLNKVSLDIKDANNDRQENILLSGVILSVTNPYFIIWWSVVGLSLIMSSYNSFGIIGIIIFYIGHILSDISWFSFVSVIVSKTRHLISIKVYKIIIVILALCLIFFSVGFFFDSVKYFL</sequence>
<dbReference type="AlphaFoldDB" id="A0A8A7KIH2"/>
<dbReference type="EMBL" id="CP046640">
    <property type="protein sequence ID" value="QTL98647.1"/>
    <property type="molecule type" value="Genomic_DNA"/>
</dbReference>
<dbReference type="GO" id="GO:0005886">
    <property type="term" value="C:plasma membrane"/>
    <property type="evidence" value="ECO:0007669"/>
    <property type="project" value="UniProtKB-SubCell"/>
</dbReference>
<evidence type="ECO:0000256" key="4">
    <source>
        <dbReference type="ARBA" id="ARBA00022989"/>
    </source>
</evidence>
<evidence type="ECO:0000256" key="6">
    <source>
        <dbReference type="SAM" id="Phobius"/>
    </source>
</evidence>
<dbReference type="RefSeq" id="WP_125990846.1">
    <property type="nucleotide sequence ID" value="NZ_CP046640.1"/>
</dbReference>
<feature type="transmembrane region" description="Helical" evidence="6">
    <location>
        <begin position="68"/>
        <end position="86"/>
    </location>
</feature>
<dbReference type="PANTHER" id="PTHR38825">
    <property type="entry name" value="LYSINE EXPORTER PROTEIN (LYSE/YGGA)"/>
    <property type="match status" value="1"/>
</dbReference>
<feature type="transmembrane region" description="Helical" evidence="6">
    <location>
        <begin position="183"/>
        <end position="204"/>
    </location>
</feature>
<name>A0A8A7KIH2_9FIRM</name>
<proteinExistence type="predicted"/>
<dbReference type="Proteomes" id="UP000665020">
    <property type="component" value="Chromosome"/>
</dbReference>
<gene>
    <name evidence="7" type="ORF">GM661_12080</name>
</gene>
<evidence type="ECO:0000256" key="3">
    <source>
        <dbReference type="ARBA" id="ARBA00022692"/>
    </source>
</evidence>
<feature type="transmembrane region" description="Helical" evidence="6">
    <location>
        <begin position="6"/>
        <end position="27"/>
    </location>
</feature>
<accession>A0A8A7KIH2</accession>
<organism evidence="7 8">
    <name type="scientific">Iocasia fonsfrigidae</name>
    <dbReference type="NCBI Taxonomy" id="2682810"/>
    <lineage>
        <taxon>Bacteria</taxon>
        <taxon>Bacillati</taxon>
        <taxon>Bacillota</taxon>
        <taxon>Clostridia</taxon>
        <taxon>Halanaerobiales</taxon>
        <taxon>Halanaerobiaceae</taxon>
        <taxon>Iocasia</taxon>
    </lineage>
</organism>
<feature type="transmembrane region" description="Helical" evidence="6">
    <location>
        <begin position="39"/>
        <end position="62"/>
    </location>
</feature>
<dbReference type="PANTHER" id="PTHR38825:SF1">
    <property type="entry name" value="TRANSPORTER, LYSE FAMILY"/>
    <property type="match status" value="1"/>
</dbReference>
<feature type="transmembrane region" description="Helical" evidence="6">
    <location>
        <begin position="145"/>
        <end position="171"/>
    </location>
</feature>
<evidence type="ECO:0000313" key="8">
    <source>
        <dbReference type="Proteomes" id="UP000665020"/>
    </source>
</evidence>
<keyword evidence="5 6" id="KW-0472">Membrane</keyword>
<keyword evidence="8" id="KW-1185">Reference proteome</keyword>
<evidence type="ECO:0000256" key="2">
    <source>
        <dbReference type="ARBA" id="ARBA00022475"/>
    </source>
</evidence>
<evidence type="ECO:0000313" key="7">
    <source>
        <dbReference type="EMBL" id="QTL98647.1"/>
    </source>
</evidence>
<dbReference type="Pfam" id="PF01810">
    <property type="entry name" value="LysE"/>
    <property type="match status" value="1"/>
</dbReference>
<dbReference type="InterPro" id="IPR001123">
    <property type="entry name" value="LeuE-type"/>
</dbReference>
<comment type="subcellular location">
    <subcellularLocation>
        <location evidence="1">Cell membrane</location>
        <topology evidence="1">Multi-pass membrane protein</topology>
    </subcellularLocation>
</comment>
<reference evidence="7" key="1">
    <citation type="submission" date="2019-12" db="EMBL/GenBank/DDBJ databases">
        <authorList>
            <person name="zhang j."/>
            <person name="sun C.M."/>
        </authorList>
    </citation>
    <scope>NUCLEOTIDE SEQUENCE</scope>
    <source>
        <strain evidence="7">NS-1</strain>
    </source>
</reference>
<keyword evidence="4 6" id="KW-1133">Transmembrane helix</keyword>
<keyword evidence="2" id="KW-1003">Cell membrane</keyword>
<evidence type="ECO:0000256" key="1">
    <source>
        <dbReference type="ARBA" id="ARBA00004651"/>
    </source>
</evidence>
<feature type="transmembrane region" description="Helical" evidence="6">
    <location>
        <begin position="112"/>
        <end position="139"/>
    </location>
</feature>